<keyword evidence="1" id="KW-1133">Transmembrane helix</keyword>
<reference evidence="4 5" key="1">
    <citation type="submission" date="2023-04" db="EMBL/GenBank/DDBJ databases">
        <title>Draft genome sequence of acteroides sedimenti strain YN3PY1.</title>
        <authorList>
            <person name="Yoshida N."/>
        </authorList>
    </citation>
    <scope>NUCLEOTIDE SEQUENCE [LARGE SCALE GENOMIC DNA]</scope>
    <source>
        <strain evidence="4 5">YN3PY1</strain>
    </source>
</reference>
<organism evidence="4 5">
    <name type="scientific">Bacteroides sedimenti</name>
    <dbReference type="NCBI Taxonomy" id="2136147"/>
    <lineage>
        <taxon>Bacteria</taxon>
        <taxon>Pseudomonadati</taxon>
        <taxon>Bacteroidota</taxon>
        <taxon>Bacteroidia</taxon>
        <taxon>Bacteroidales</taxon>
        <taxon>Bacteroidaceae</taxon>
        <taxon>Bacteroides</taxon>
    </lineage>
</organism>
<protein>
    <submittedName>
        <fullName evidence="4">Iron dicitrate transporter FecR</fullName>
    </submittedName>
</protein>
<dbReference type="PANTHER" id="PTHR30273:SF2">
    <property type="entry name" value="PROTEIN FECR"/>
    <property type="match status" value="1"/>
</dbReference>
<name>A0ABM8IDK5_9BACE</name>
<feature type="domain" description="FecR protein" evidence="2">
    <location>
        <begin position="125"/>
        <end position="214"/>
    </location>
</feature>
<dbReference type="Pfam" id="PF04773">
    <property type="entry name" value="FecR"/>
    <property type="match status" value="1"/>
</dbReference>
<keyword evidence="1" id="KW-0472">Membrane</keyword>
<keyword evidence="5" id="KW-1185">Reference proteome</keyword>
<dbReference type="PANTHER" id="PTHR30273">
    <property type="entry name" value="PERIPLASMIC SIGNAL SENSOR AND SIGMA FACTOR ACTIVATOR FECR-RELATED"/>
    <property type="match status" value="1"/>
</dbReference>
<evidence type="ECO:0000259" key="2">
    <source>
        <dbReference type="Pfam" id="PF04773"/>
    </source>
</evidence>
<evidence type="ECO:0000259" key="3">
    <source>
        <dbReference type="Pfam" id="PF16344"/>
    </source>
</evidence>
<dbReference type="PIRSF" id="PIRSF018266">
    <property type="entry name" value="FecR"/>
    <property type="match status" value="1"/>
</dbReference>
<evidence type="ECO:0000256" key="1">
    <source>
        <dbReference type="SAM" id="Phobius"/>
    </source>
</evidence>
<dbReference type="InterPro" id="IPR012373">
    <property type="entry name" value="Ferrdict_sens_TM"/>
</dbReference>
<accession>A0ABM8IDK5</accession>
<gene>
    <name evidence="4" type="ORF">BSYN_15240</name>
</gene>
<proteinExistence type="predicted"/>
<dbReference type="RefSeq" id="WP_353329668.1">
    <property type="nucleotide sequence ID" value="NZ_AP028055.1"/>
</dbReference>
<dbReference type="Gene3D" id="2.60.120.1440">
    <property type="match status" value="1"/>
</dbReference>
<dbReference type="Gene3D" id="3.55.50.30">
    <property type="match status" value="1"/>
</dbReference>
<dbReference type="Proteomes" id="UP001496674">
    <property type="component" value="Chromosome"/>
</dbReference>
<evidence type="ECO:0000313" key="5">
    <source>
        <dbReference type="Proteomes" id="UP001496674"/>
    </source>
</evidence>
<feature type="transmembrane region" description="Helical" evidence="1">
    <location>
        <begin position="86"/>
        <end position="106"/>
    </location>
</feature>
<feature type="domain" description="Protein FecR C-terminal" evidence="3">
    <location>
        <begin position="259"/>
        <end position="321"/>
    </location>
</feature>
<dbReference type="InterPro" id="IPR032508">
    <property type="entry name" value="FecR_C"/>
</dbReference>
<keyword evidence="1" id="KW-0812">Transmembrane</keyword>
<sequence>MQVNNNIDILIAKHFSEELTIDEENMLTSWLNEDVNNIAYFNQLRNIWQVSYPSFNPETIDVAKAEKKIMKTIKVKRWTQMPAVVWWQRIAAIIILPLFLLMAYLINKEKNLTAEVVYQEIFSPFGVRSQVNLPDGSKVWLNSGSRLKYPVVFKSGIRDVYLSGEAYFEVHSDKNNPFMVKTANLAVKATGTAFNVEAYSTDSVIAVTLVHGKVNVELNNDRNIALVPNQRLSYNNKSNSYNLAKVDTYKWCTWRNGILVFRNDPLDYVFKKIGQMYNVDILVKDTQIASQPYRATFEGESLEEILRLMKMTAPIRYRRTERFKTKNGEFSKEKIEVYKQKINEL</sequence>
<dbReference type="InterPro" id="IPR006860">
    <property type="entry name" value="FecR"/>
</dbReference>
<dbReference type="Pfam" id="PF16344">
    <property type="entry name" value="FecR_C"/>
    <property type="match status" value="1"/>
</dbReference>
<dbReference type="EMBL" id="AP028055">
    <property type="protein sequence ID" value="BEG99259.1"/>
    <property type="molecule type" value="Genomic_DNA"/>
</dbReference>
<evidence type="ECO:0000313" key="4">
    <source>
        <dbReference type="EMBL" id="BEG99259.1"/>
    </source>
</evidence>